<sequence length="31" mass="3294">WTARGSPPARPASPWSSPWPGAPVRCPRPAP</sequence>
<evidence type="ECO:0000313" key="2">
    <source>
        <dbReference type="EMBL" id="CAA9424387.1"/>
    </source>
</evidence>
<protein>
    <submittedName>
        <fullName evidence="2">Uncharacterized protein</fullName>
    </submittedName>
</protein>
<dbReference type="AlphaFoldDB" id="A0A6J4PXA9"/>
<accession>A0A6J4PXA9</accession>
<reference evidence="2" key="1">
    <citation type="submission" date="2020-02" db="EMBL/GenBank/DDBJ databases">
        <authorList>
            <person name="Meier V. D."/>
        </authorList>
    </citation>
    <scope>NUCLEOTIDE SEQUENCE</scope>
    <source>
        <strain evidence="2">AVDCRST_MAG66</strain>
    </source>
</reference>
<feature type="compositionally biased region" description="Low complexity" evidence="1">
    <location>
        <begin position="1"/>
        <end position="23"/>
    </location>
</feature>
<name>A0A6J4PXA9_9PSEU</name>
<gene>
    <name evidence="2" type="ORF">AVDCRST_MAG66-2837</name>
</gene>
<organism evidence="2">
    <name type="scientific">uncultured Pseudonocardia sp</name>
    <dbReference type="NCBI Taxonomy" id="211455"/>
    <lineage>
        <taxon>Bacteria</taxon>
        <taxon>Bacillati</taxon>
        <taxon>Actinomycetota</taxon>
        <taxon>Actinomycetes</taxon>
        <taxon>Pseudonocardiales</taxon>
        <taxon>Pseudonocardiaceae</taxon>
        <taxon>Pseudonocardia</taxon>
        <taxon>environmental samples</taxon>
    </lineage>
</organism>
<dbReference type="EMBL" id="CADCUS010000419">
    <property type="protein sequence ID" value="CAA9424387.1"/>
    <property type="molecule type" value="Genomic_DNA"/>
</dbReference>
<feature type="non-terminal residue" evidence="2">
    <location>
        <position position="31"/>
    </location>
</feature>
<evidence type="ECO:0000256" key="1">
    <source>
        <dbReference type="SAM" id="MobiDB-lite"/>
    </source>
</evidence>
<feature type="region of interest" description="Disordered" evidence="1">
    <location>
        <begin position="1"/>
        <end position="31"/>
    </location>
</feature>
<feature type="non-terminal residue" evidence="2">
    <location>
        <position position="1"/>
    </location>
</feature>
<proteinExistence type="predicted"/>